<comment type="caution">
    <text evidence="1">The sequence shown here is derived from an EMBL/GenBank/DDBJ whole genome shotgun (WGS) entry which is preliminary data.</text>
</comment>
<dbReference type="Proteomes" id="UP001280121">
    <property type="component" value="Unassembled WGS sequence"/>
</dbReference>
<accession>A0AAD9TP67</accession>
<organism evidence="1 2">
    <name type="scientific">Dipteronia dyeriana</name>
    <dbReference type="NCBI Taxonomy" id="168575"/>
    <lineage>
        <taxon>Eukaryota</taxon>
        <taxon>Viridiplantae</taxon>
        <taxon>Streptophyta</taxon>
        <taxon>Embryophyta</taxon>
        <taxon>Tracheophyta</taxon>
        <taxon>Spermatophyta</taxon>
        <taxon>Magnoliopsida</taxon>
        <taxon>eudicotyledons</taxon>
        <taxon>Gunneridae</taxon>
        <taxon>Pentapetalae</taxon>
        <taxon>rosids</taxon>
        <taxon>malvids</taxon>
        <taxon>Sapindales</taxon>
        <taxon>Sapindaceae</taxon>
        <taxon>Hippocastanoideae</taxon>
        <taxon>Acereae</taxon>
        <taxon>Dipteronia</taxon>
    </lineage>
</organism>
<protein>
    <submittedName>
        <fullName evidence="1">Uncharacterized protein</fullName>
    </submittedName>
</protein>
<dbReference type="EMBL" id="JANJYI010000008">
    <property type="protein sequence ID" value="KAK2639433.1"/>
    <property type="molecule type" value="Genomic_DNA"/>
</dbReference>
<keyword evidence="2" id="KW-1185">Reference proteome</keyword>
<reference evidence="1" key="1">
    <citation type="journal article" date="2023" name="Plant J.">
        <title>Genome sequences and population genomics provide insights into the demographic history, inbreeding, and mutation load of two 'living fossil' tree species of Dipteronia.</title>
        <authorList>
            <person name="Feng Y."/>
            <person name="Comes H.P."/>
            <person name="Chen J."/>
            <person name="Zhu S."/>
            <person name="Lu R."/>
            <person name="Zhang X."/>
            <person name="Li P."/>
            <person name="Qiu J."/>
            <person name="Olsen K.M."/>
            <person name="Qiu Y."/>
        </authorList>
    </citation>
    <scope>NUCLEOTIDE SEQUENCE</scope>
    <source>
        <strain evidence="1">KIB01</strain>
    </source>
</reference>
<dbReference type="AlphaFoldDB" id="A0AAD9TP67"/>
<name>A0AAD9TP67_9ROSI</name>
<sequence>MINKKEEEEQSQQYQGETQIHMWWVSNKKFKRNKKFKVLRGMRRRRRCFGN</sequence>
<evidence type="ECO:0000313" key="2">
    <source>
        <dbReference type="Proteomes" id="UP001280121"/>
    </source>
</evidence>
<evidence type="ECO:0000313" key="1">
    <source>
        <dbReference type="EMBL" id="KAK2639433.1"/>
    </source>
</evidence>
<gene>
    <name evidence="1" type="ORF">Ddye_027228</name>
</gene>
<proteinExistence type="predicted"/>